<keyword evidence="1" id="KW-0472">Membrane</keyword>
<keyword evidence="1" id="KW-0812">Transmembrane</keyword>
<dbReference type="KEGG" id="ole:K0B96_12820"/>
<organism evidence="2 3">
    <name type="scientific">Horticoccus luteus</name>
    <dbReference type="NCBI Taxonomy" id="2862869"/>
    <lineage>
        <taxon>Bacteria</taxon>
        <taxon>Pseudomonadati</taxon>
        <taxon>Verrucomicrobiota</taxon>
        <taxon>Opitutia</taxon>
        <taxon>Opitutales</taxon>
        <taxon>Opitutaceae</taxon>
        <taxon>Horticoccus</taxon>
    </lineage>
</organism>
<name>A0A8F9TSE8_9BACT</name>
<evidence type="ECO:0000313" key="3">
    <source>
        <dbReference type="Proteomes" id="UP000825051"/>
    </source>
</evidence>
<protein>
    <submittedName>
        <fullName evidence="2">Uncharacterized protein</fullName>
    </submittedName>
</protein>
<accession>A0A8F9TSE8</accession>
<reference evidence="2" key="1">
    <citation type="submission" date="2021-08" db="EMBL/GenBank/DDBJ databases">
        <title>Genome of a novel bacterium of the phylum Verrucomicrobia, Oleiharenicola sp. KSB-15.</title>
        <authorList>
            <person name="Chung J.-H."/>
            <person name="Ahn J.-H."/>
            <person name="Yoon Y."/>
            <person name="Kim D.-Y."/>
            <person name="An S.-H."/>
            <person name="Park I."/>
            <person name="Yeon J."/>
        </authorList>
    </citation>
    <scope>NUCLEOTIDE SEQUENCE</scope>
    <source>
        <strain evidence="2">KSB-15</strain>
    </source>
</reference>
<evidence type="ECO:0000256" key="1">
    <source>
        <dbReference type="SAM" id="Phobius"/>
    </source>
</evidence>
<feature type="transmembrane region" description="Helical" evidence="1">
    <location>
        <begin position="21"/>
        <end position="42"/>
    </location>
</feature>
<keyword evidence="1" id="KW-1133">Transmembrane helix</keyword>
<dbReference type="EMBL" id="CP080507">
    <property type="protein sequence ID" value="QYM78181.1"/>
    <property type="molecule type" value="Genomic_DNA"/>
</dbReference>
<keyword evidence="3" id="KW-1185">Reference proteome</keyword>
<sequence length="45" mass="5232">MKCYASQMDPEEAEKIKGQRVQIVLILLIAFLVTLPVALYFYTQR</sequence>
<proteinExistence type="predicted"/>
<dbReference type="RefSeq" id="WP_220161285.1">
    <property type="nucleotide sequence ID" value="NZ_CP080507.1"/>
</dbReference>
<dbReference type="AlphaFoldDB" id="A0A8F9TSE8"/>
<evidence type="ECO:0000313" key="2">
    <source>
        <dbReference type="EMBL" id="QYM78181.1"/>
    </source>
</evidence>
<dbReference type="Proteomes" id="UP000825051">
    <property type="component" value="Chromosome"/>
</dbReference>
<gene>
    <name evidence="2" type="ORF">K0B96_12820</name>
</gene>